<dbReference type="Proteomes" id="UP000799429">
    <property type="component" value="Unassembled WGS sequence"/>
</dbReference>
<feature type="region of interest" description="Disordered" evidence="1">
    <location>
        <begin position="280"/>
        <end position="312"/>
    </location>
</feature>
<protein>
    <submittedName>
        <fullName evidence="2">Uncharacterized protein</fullName>
    </submittedName>
</protein>
<name>A0A9P4S7U2_9PEZI</name>
<dbReference type="AlphaFoldDB" id="A0A9P4S7U2"/>
<gene>
    <name evidence="2" type="ORF">M501DRAFT_994919</name>
</gene>
<evidence type="ECO:0000313" key="3">
    <source>
        <dbReference type="Proteomes" id="UP000799429"/>
    </source>
</evidence>
<keyword evidence="3" id="KW-1185">Reference proteome</keyword>
<reference evidence="2" key="1">
    <citation type="journal article" date="2020" name="Stud. Mycol.">
        <title>101 Dothideomycetes genomes: a test case for predicting lifestyles and emergence of pathogens.</title>
        <authorList>
            <person name="Haridas S."/>
            <person name="Albert R."/>
            <person name="Binder M."/>
            <person name="Bloem J."/>
            <person name="Labutti K."/>
            <person name="Salamov A."/>
            <person name="Andreopoulos B."/>
            <person name="Baker S."/>
            <person name="Barry K."/>
            <person name="Bills G."/>
            <person name="Bluhm B."/>
            <person name="Cannon C."/>
            <person name="Castanera R."/>
            <person name="Culley D."/>
            <person name="Daum C."/>
            <person name="Ezra D."/>
            <person name="Gonzalez J."/>
            <person name="Henrissat B."/>
            <person name="Kuo A."/>
            <person name="Liang C."/>
            <person name="Lipzen A."/>
            <person name="Lutzoni F."/>
            <person name="Magnuson J."/>
            <person name="Mondo S."/>
            <person name="Nolan M."/>
            <person name="Ohm R."/>
            <person name="Pangilinan J."/>
            <person name="Park H.-J."/>
            <person name="Ramirez L."/>
            <person name="Alfaro M."/>
            <person name="Sun H."/>
            <person name="Tritt A."/>
            <person name="Yoshinaga Y."/>
            <person name="Zwiers L.-H."/>
            <person name="Turgeon B."/>
            <person name="Goodwin S."/>
            <person name="Spatafora J."/>
            <person name="Crous P."/>
            <person name="Grigoriev I."/>
        </authorList>
    </citation>
    <scope>NUCLEOTIDE SEQUENCE</scope>
    <source>
        <strain evidence="2">CBS 101060</strain>
    </source>
</reference>
<sequence length="379" mass="42101">MEELFPEDAQKISPTRTSPLIPVFPLPSFPPPLKIRHIPTHHTQPLNKSQTLITLKNASKHLTDADFRRLIPGGTHIPSWTAPAGGAYTSVIPARDPHTLERTGDYYILFPTWSAAKVYQDHVRALYHAYRANYSRRARLGFELDSTAEEKEGGHSQAVNAFSLCPPDARLRIELREGWTAPRALWEVFERGGYVGAVGAPFLRTSTSTSSTEPDAHLKNGRGMERERRVLVTVETPNLPTHILVRAIALDGTARGLRWGIRQPVERGIMCFRPSAEEGGVDGGHGSGHSGHNGSSGYGNGRNGGYTAISPRKQKWRDPGAWKEMRGRRWVICFESEREAGRFVRRWHGGVLPFWGKLGEEGEEGGEGKGPVVRAEVLW</sequence>
<feature type="compositionally biased region" description="Gly residues" evidence="1">
    <location>
        <begin position="281"/>
        <end position="304"/>
    </location>
</feature>
<evidence type="ECO:0000313" key="2">
    <source>
        <dbReference type="EMBL" id="KAF2837706.1"/>
    </source>
</evidence>
<dbReference type="EMBL" id="MU006098">
    <property type="protein sequence ID" value="KAF2837706.1"/>
    <property type="molecule type" value="Genomic_DNA"/>
</dbReference>
<organism evidence="2 3">
    <name type="scientific">Patellaria atrata CBS 101060</name>
    <dbReference type="NCBI Taxonomy" id="1346257"/>
    <lineage>
        <taxon>Eukaryota</taxon>
        <taxon>Fungi</taxon>
        <taxon>Dikarya</taxon>
        <taxon>Ascomycota</taxon>
        <taxon>Pezizomycotina</taxon>
        <taxon>Dothideomycetes</taxon>
        <taxon>Dothideomycetes incertae sedis</taxon>
        <taxon>Patellariales</taxon>
        <taxon>Patellariaceae</taxon>
        <taxon>Patellaria</taxon>
    </lineage>
</organism>
<evidence type="ECO:0000256" key="1">
    <source>
        <dbReference type="SAM" id="MobiDB-lite"/>
    </source>
</evidence>
<dbReference type="OrthoDB" id="5332316at2759"/>
<accession>A0A9P4S7U2</accession>
<proteinExistence type="predicted"/>
<comment type="caution">
    <text evidence="2">The sequence shown here is derived from an EMBL/GenBank/DDBJ whole genome shotgun (WGS) entry which is preliminary data.</text>
</comment>